<name>A0A1H8ILR3_9PROT</name>
<proteinExistence type="predicted"/>
<dbReference type="Proteomes" id="UP000199459">
    <property type="component" value="Unassembled WGS sequence"/>
</dbReference>
<gene>
    <name evidence="1" type="ORF">SAMN05216325_13510</name>
</gene>
<dbReference type="RefSeq" id="WP_143056970.1">
    <property type="nucleotide sequence ID" value="NZ_FOCP01000035.1"/>
</dbReference>
<organism evidence="1 2">
    <name type="scientific">Nitrosomonas marina</name>
    <dbReference type="NCBI Taxonomy" id="917"/>
    <lineage>
        <taxon>Bacteria</taxon>
        <taxon>Pseudomonadati</taxon>
        <taxon>Pseudomonadota</taxon>
        <taxon>Betaproteobacteria</taxon>
        <taxon>Nitrosomonadales</taxon>
        <taxon>Nitrosomonadaceae</taxon>
        <taxon>Nitrosomonas</taxon>
    </lineage>
</organism>
<sequence length="134" mass="15581">MTQDQPKKHKKRASPNRIKHNRMAAIVAKTEGFGALKNKKQRVEFAREILARYGEDICHKRYYGIIETAECIYWFGILPRKVNELIDTYDSAKDIAKLLGHTELRIQRAMDHVVSDNINNILDEADSWLNKLDN</sequence>
<evidence type="ECO:0000313" key="2">
    <source>
        <dbReference type="Proteomes" id="UP000199459"/>
    </source>
</evidence>
<dbReference type="AlphaFoldDB" id="A0A1H8ILR3"/>
<dbReference type="OrthoDB" id="9833296at2"/>
<accession>A0A1H8ILR3</accession>
<evidence type="ECO:0000313" key="1">
    <source>
        <dbReference type="EMBL" id="SEN69299.1"/>
    </source>
</evidence>
<reference evidence="1 2" key="1">
    <citation type="submission" date="2016-10" db="EMBL/GenBank/DDBJ databases">
        <authorList>
            <person name="de Groot N.N."/>
        </authorList>
    </citation>
    <scope>NUCLEOTIDE SEQUENCE [LARGE SCALE GENOMIC DNA]</scope>
    <source>
        <strain evidence="1 2">Nm22</strain>
    </source>
</reference>
<protein>
    <submittedName>
        <fullName evidence="1">Uncharacterized protein</fullName>
    </submittedName>
</protein>
<dbReference type="EMBL" id="FOCP01000035">
    <property type="protein sequence ID" value="SEN69299.1"/>
    <property type="molecule type" value="Genomic_DNA"/>
</dbReference>